<organism evidence="1 2">
    <name type="scientific">Variovorax dokdonensis</name>
    <dbReference type="NCBI Taxonomy" id="344883"/>
    <lineage>
        <taxon>Bacteria</taxon>
        <taxon>Pseudomonadati</taxon>
        <taxon>Pseudomonadota</taxon>
        <taxon>Betaproteobacteria</taxon>
        <taxon>Burkholderiales</taxon>
        <taxon>Comamonadaceae</taxon>
        <taxon>Variovorax</taxon>
    </lineage>
</organism>
<name>A0ABT7NE32_9BURK</name>
<keyword evidence="2" id="KW-1185">Reference proteome</keyword>
<dbReference type="RefSeq" id="WP_286661299.1">
    <property type="nucleotide sequence ID" value="NZ_JASZYV010000003.1"/>
</dbReference>
<comment type="caution">
    <text evidence="1">The sequence shown here is derived from an EMBL/GenBank/DDBJ whole genome shotgun (WGS) entry which is preliminary data.</text>
</comment>
<evidence type="ECO:0000313" key="2">
    <source>
        <dbReference type="Proteomes" id="UP001174908"/>
    </source>
</evidence>
<protein>
    <submittedName>
        <fullName evidence="1">Uncharacterized protein</fullName>
    </submittedName>
</protein>
<gene>
    <name evidence="1" type="ORF">QTH91_17110</name>
</gene>
<reference evidence="1" key="1">
    <citation type="submission" date="2023-06" db="EMBL/GenBank/DDBJ databases">
        <authorList>
            <person name="Jiang Y."/>
            <person name="Liu Q."/>
        </authorList>
    </citation>
    <scope>NUCLEOTIDE SEQUENCE</scope>
    <source>
        <strain evidence="1">CGMCC 1.12089</strain>
    </source>
</reference>
<dbReference type="Proteomes" id="UP001174908">
    <property type="component" value="Unassembled WGS sequence"/>
</dbReference>
<proteinExistence type="predicted"/>
<sequence>MKVWDRHAKMDEMETLELGGHEFLCSAEQLPSGDFHAVVRYRASPSDDIRTLILDQQRLGSSAAALELAKDLARTWAREHGQLAQ</sequence>
<accession>A0ABT7NE32</accession>
<dbReference type="EMBL" id="JASZYV010000003">
    <property type="protein sequence ID" value="MDM0046214.1"/>
    <property type="molecule type" value="Genomic_DNA"/>
</dbReference>
<evidence type="ECO:0000313" key="1">
    <source>
        <dbReference type="EMBL" id="MDM0046214.1"/>
    </source>
</evidence>